<gene>
    <name evidence="7" type="ORF">H010_06260</name>
</gene>
<accession>A0A9X4NQP8</accession>
<dbReference type="GO" id="GO:0016787">
    <property type="term" value="F:hydrolase activity"/>
    <property type="evidence" value="ECO:0007669"/>
    <property type="project" value="UniProtKB-KW"/>
</dbReference>
<keyword evidence="5 6" id="KW-0234">DNA repair</keyword>
<dbReference type="InterPro" id="IPR004603">
    <property type="entry name" value="DNA_mismatch_endonuc_vsr"/>
</dbReference>
<sequence>MMSGIRSRNTVPEIRVRRLLHRQGYRFRLHRGDLPGTPDIVLPSRRIAIFVHGCFWHLHQGCRLARVPGTREDFWRAKLTRNRERDEAAIAKLRALGWRVLVVWECYLRGSKDDAELAGALSMWVEACDSYGELSEASSAGDC</sequence>
<evidence type="ECO:0000313" key="7">
    <source>
        <dbReference type="EMBL" id="MDG5974849.1"/>
    </source>
</evidence>
<dbReference type="GO" id="GO:0004519">
    <property type="term" value="F:endonuclease activity"/>
    <property type="evidence" value="ECO:0007669"/>
    <property type="project" value="UniProtKB-KW"/>
</dbReference>
<dbReference type="GO" id="GO:0006298">
    <property type="term" value="P:mismatch repair"/>
    <property type="evidence" value="ECO:0007669"/>
    <property type="project" value="UniProtKB-UniRule"/>
</dbReference>
<comment type="caution">
    <text evidence="7">The sequence shown here is derived from an EMBL/GenBank/DDBJ whole genome shotgun (WGS) entry which is preliminary data.</text>
</comment>
<dbReference type="InterPro" id="IPR011335">
    <property type="entry name" value="Restrct_endonuc-II-like"/>
</dbReference>
<evidence type="ECO:0000256" key="6">
    <source>
        <dbReference type="PIRNR" id="PIRNR018267"/>
    </source>
</evidence>
<evidence type="ECO:0000313" key="8">
    <source>
        <dbReference type="Proteomes" id="UP001152876"/>
    </source>
</evidence>
<dbReference type="EMBL" id="AOGK01000004">
    <property type="protein sequence ID" value="MDG5974849.1"/>
    <property type="molecule type" value="Genomic_DNA"/>
</dbReference>
<dbReference type="PIRSF" id="PIRSF018267">
    <property type="entry name" value="VSR_endonuc"/>
    <property type="match status" value="1"/>
</dbReference>
<comment type="similarity">
    <text evidence="6">Belongs to the vsr family.</text>
</comment>
<dbReference type="Pfam" id="PF03852">
    <property type="entry name" value="Vsr"/>
    <property type="match status" value="1"/>
</dbReference>
<organism evidence="7 8">
    <name type="scientific">Hydrogenophaga taeniospiralis CCUG 15921</name>
    <dbReference type="NCBI Taxonomy" id="1281780"/>
    <lineage>
        <taxon>Bacteria</taxon>
        <taxon>Pseudomonadati</taxon>
        <taxon>Pseudomonadota</taxon>
        <taxon>Betaproteobacteria</taxon>
        <taxon>Burkholderiales</taxon>
        <taxon>Comamonadaceae</taxon>
        <taxon>Hydrogenophaga</taxon>
    </lineage>
</organism>
<keyword evidence="1 6" id="KW-0540">Nuclease</keyword>
<dbReference type="SUPFAM" id="SSF52980">
    <property type="entry name" value="Restriction endonuclease-like"/>
    <property type="match status" value="1"/>
</dbReference>
<dbReference type="NCBIfam" id="TIGR00632">
    <property type="entry name" value="vsr"/>
    <property type="match status" value="1"/>
</dbReference>
<dbReference type="CDD" id="cd00221">
    <property type="entry name" value="Vsr"/>
    <property type="match status" value="1"/>
</dbReference>
<evidence type="ECO:0000256" key="2">
    <source>
        <dbReference type="ARBA" id="ARBA00022759"/>
    </source>
</evidence>
<keyword evidence="8" id="KW-1185">Reference proteome</keyword>
<dbReference type="AlphaFoldDB" id="A0A9X4NQP8"/>
<comment type="function">
    <text evidence="6">May nick specific sequences that contain T:G mispairs resulting from m5C-deamination.</text>
</comment>
<protein>
    <recommendedName>
        <fullName evidence="6">Very short patch repair endonuclease</fullName>
        <ecNumber evidence="6">3.1.-.-</ecNumber>
    </recommendedName>
</protein>
<reference evidence="7" key="1">
    <citation type="submission" date="2013-01" db="EMBL/GenBank/DDBJ databases">
        <title>Genome draft of Hydrogenophaga taeniospiralis 2K1.</title>
        <authorList>
            <person name="Gomila M."/>
            <person name="Lalucat J."/>
        </authorList>
    </citation>
    <scope>NUCLEOTIDE SEQUENCE</scope>
    <source>
        <strain evidence="7">CCUG 15921</strain>
    </source>
</reference>
<keyword evidence="3 6" id="KW-0227">DNA damage</keyword>
<evidence type="ECO:0000256" key="1">
    <source>
        <dbReference type="ARBA" id="ARBA00022722"/>
    </source>
</evidence>
<keyword evidence="2 6" id="KW-0255">Endonuclease</keyword>
<dbReference type="Proteomes" id="UP001152876">
    <property type="component" value="Unassembled WGS sequence"/>
</dbReference>
<name>A0A9X4NQP8_9BURK</name>
<evidence type="ECO:0000256" key="3">
    <source>
        <dbReference type="ARBA" id="ARBA00022763"/>
    </source>
</evidence>
<dbReference type="EC" id="3.1.-.-" evidence="6"/>
<keyword evidence="4 6" id="KW-0378">Hydrolase</keyword>
<evidence type="ECO:0000256" key="5">
    <source>
        <dbReference type="ARBA" id="ARBA00023204"/>
    </source>
</evidence>
<dbReference type="Gene3D" id="3.40.960.10">
    <property type="entry name" value="VSR Endonuclease"/>
    <property type="match status" value="1"/>
</dbReference>
<evidence type="ECO:0000256" key="4">
    <source>
        <dbReference type="ARBA" id="ARBA00022801"/>
    </source>
</evidence>
<proteinExistence type="inferred from homology"/>